<accession>D2VNL1</accession>
<dbReference type="EMBL" id="GG738884">
    <property type="protein sequence ID" value="EFC41756.1"/>
    <property type="molecule type" value="Genomic_DNA"/>
</dbReference>
<dbReference type="InParanoid" id="D2VNL1"/>
<name>D2VNL1_NAEGR</name>
<reference evidence="2 3" key="1">
    <citation type="journal article" date="2010" name="Cell">
        <title>The genome of Naegleria gruberi illuminates early eukaryotic versatility.</title>
        <authorList>
            <person name="Fritz-Laylin L.K."/>
            <person name="Prochnik S.E."/>
            <person name="Ginger M.L."/>
            <person name="Dacks J.B."/>
            <person name="Carpenter M.L."/>
            <person name="Field M.C."/>
            <person name="Kuo A."/>
            <person name="Paredez A."/>
            <person name="Chapman J."/>
            <person name="Pham J."/>
            <person name="Shu S."/>
            <person name="Neupane R."/>
            <person name="Cipriano M."/>
            <person name="Mancuso J."/>
            <person name="Tu H."/>
            <person name="Salamov A."/>
            <person name="Lindquist E."/>
            <person name="Shapiro H."/>
            <person name="Lucas S."/>
            <person name="Grigoriev I.V."/>
            <person name="Cande W.Z."/>
            <person name="Fulton C."/>
            <person name="Rokhsar D.S."/>
            <person name="Dawson S.C."/>
        </authorList>
    </citation>
    <scope>NUCLEOTIDE SEQUENCE [LARGE SCALE GENOMIC DNA]</scope>
    <source>
        <strain evidence="2 3">NEG-M</strain>
    </source>
</reference>
<dbReference type="CDD" id="cd07440">
    <property type="entry name" value="RGS"/>
    <property type="match status" value="1"/>
</dbReference>
<dbReference type="AlphaFoldDB" id="D2VNL1"/>
<dbReference type="SUPFAM" id="SSF48097">
    <property type="entry name" value="Regulator of G-protein signaling, RGS"/>
    <property type="match status" value="1"/>
</dbReference>
<organism evidence="3">
    <name type="scientific">Naegleria gruberi</name>
    <name type="common">Amoeba</name>
    <dbReference type="NCBI Taxonomy" id="5762"/>
    <lineage>
        <taxon>Eukaryota</taxon>
        <taxon>Discoba</taxon>
        <taxon>Heterolobosea</taxon>
        <taxon>Tetramitia</taxon>
        <taxon>Eutetramitia</taxon>
        <taxon>Vahlkampfiidae</taxon>
        <taxon>Naegleria</taxon>
    </lineage>
</organism>
<dbReference type="Proteomes" id="UP000006671">
    <property type="component" value="Unassembled WGS sequence"/>
</dbReference>
<dbReference type="Gene3D" id="3.40.30.10">
    <property type="entry name" value="Glutaredoxin"/>
    <property type="match status" value="1"/>
</dbReference>
<dbReference type="InterPro" id="IPR036305">
    <property type="entry name" value="RGS_sf"/>
</dbReference>
<dbReference type="InterPro" id="IPR036249">
    <property type="entry name" value="Thioredoxin-like_sf"/>
</dbReference>
<dbReference type="PANTHER" id="PTHR10845:SF192">
    <property type="entry name" value="DOUBLE HIT, ISOFORM B"/>
    <property type="match status" value="1"/>
</dbReference>
<dbReference type="VEuPathDB" id="AmoebaDB:NAEGRDRAFT_80655"/>
<dbReference type="RefSeq" id="XP_002674500.1">
    <property type="nucleotide sequence ID" value="XM_002674454.1"/>
</dbReference>
<proteinExistence type="predicted"/>
<keyword evidence="3" id="KW-1185">Reference proteome</keyword>
<dbReference type="InterPro" id="IPR044926">
    <property type="entry name" value="RGS_subdomain_2"/>
</dbReference>
<dbReference type="SMART" id="SM00315">
    <property type="entry name" value="RGS"/>
    <property type="match status" value="1"/>
</dbReference>
<dbReference type="InterPro" id="IPR016137">
    <property type="entry name" value="RGS"/>
</dbReference>
<dbReference type="GeneID" id="8855067"/>
<dbReference type="PROSITE" id="PS50132">
    <property type="entry name" value="RGS"/>
    <property type="match status" value="1"/>
</dbReference>
<sequence>MLGQEETNLNQKETSQNDDNAIIIEPNDNNATDYHPDDIQSQIQLTGIEGLPHHLLSEMKTNIGVTVEELSRKHIVLLIFLRYFGCVFCQKSVVQIVSCLSNLIKLNCVPVFVHQESKEEADEFFSEKGMPKPLIKLEKKEDKEITVNNQALTSETVSVTFEKSARSKLMKQFLRVEDPEGTYYYKQFGVVPSATKMVTFTSTLDAFKLSLTEGYKLTPDASKKADRDQLAGSFIVAHGRIVNQFVTHSASKIPDFLELLLDVEGKGSDNLFDLLSISDDSSTNDEESIDKEEIVPEFVETSQVNLVERKNMKKLLQNYPMARKLASLPKEVMKMKDKRSFSCTSAQIDLSCTISLEESLINPQYRKVFKLFAAKIYAIESLLFWEHATAYQKLKTLKKRRQLAQYIIDTYLNSDSMLEINISSAMKKRVLSTFEKEGAIPELFDDVKVSMEGDAIKDSFLRFVESELYDQRIRKAK</sequence>
<dbReference type="PANTHER" id="PTHR10845">
    <property type="entry name" value="REGULATOR OF G PROTEIN SIGNALING"/>
    <property type="match status" value="1"/>
</dbReference>
<evidence type="ECO:0000259" key="1">
    <source>
        <dbReference type="PROSITE" id="PS50132"/>
    </source>
</evidence>
<feature type="domain" description="RGS" evidence="1">
    <location>
        <begin position="355"/>
        <end position="473"/>
    </location>
</feature>
<dbReference type="KEGG" id="ngr:NAEGRDRAFT_80655"/>
<dbReference type="SUPFAM" id="SSF52833">
    <property type="entry name" value="Thioredoxin-like"/>
    <property type="match status" value="1"/>
</dbReference>
<evidence type="ECO:0000313" key="3">
    <source>
        <dbReference type="Proteomes" id="UP000006671"/>
    </source>
</evidence>
<evidence type="ECO:0000313" key="2">
    <source>
        <dbReference type="EMBL" id="EFC41756.1"/>
    </source>
</evidence>
<dbReference type="Gene3D" id="1.10.167.10">
    <property type="entry name" value="Regulator of G-protein Signalling 4, domain 2"/>
    <property type="match status" value="1"/>
</dbReference>
<gene>
    <name evidence="2" type="ORF">NAEGRDRAFT_80655</name>
</gene>
<protein>
    <submittedName>
        <fullName evidence="2">G protein signaling regulator</fullName>
    </submittedName>
</protein>
<dbReference type="OMA" id="CVPVFVH"/>
<dbReference type="Pfam" id="PF00615">
    <property type="entry name" value="RGS"/>
    <property type="match status" value="1"/>
</dbReference>
<dbReference type="OrthoDB" id="196547at2759"/>